<dbReference type="Proteomes" id="UP001174909">
    <property type="component" value="Unassembled WGS sequence"/>
</dbReference>
<gene>
    <name evidence="7" type="ORF">GBAR_LOCUS22248</name>
</gene>
<dbReference type="PANTHER" id="PTHR42759:SF5">
    <property type="entry name" value="METHANOL DEHYDROGENASE REGULATOR"/>
    <property type="match status" value="1"/>
</dbReference>
<dbReference type="AlphaFoldDB" id="A0AA35T378"/>
<accession>A0AA35T378</accession>
<dbReference type="GO" id="GO:0016887">
    <property type="term" value="F:ATP hydrolysis activity"/>
    <property type="evidence" value="ECO:0007669"/>
    <property type="project" value="InterPro"/>
</dbReference>
<keyword evidence="2" id="KW-0547">Nucleotide-binding</keyword>
<name>A0AA35T378_GEOBA</name>
<dbReference type="InterPro" id="IPR050764">
    <property type="entry name" value="CbbQ/NirQ/NorQ/GpvN"/>
</dbReference>
<sequence>MDAAAVARRIADNIATVIVGKSEVIEMALASLVAEGHILVEDVPGVGKTMLARSIAVSIGGTFSRIQFTPDLLPSDVTGVSVYNQSSGEFSFRSGPIAAHLVLADEINRATPKTQSALLEAMEERQVTVDGVTHPLPPPFLVIATQNSIEYEGTFPLPEAQLDRFLMRINVGYPRFEEEITIIAQQEHSHPILDLESVATPEQVLALQQAAQEVYVDSLVREYLVALAEATRGHADAALGASPRASLGLFRTGRALALVRGRDYVLPDDIKELAVAVLSHRIVLTPAARMRGVRPEQLVSELLNSVPVPGAR</sequence>
<dbReference type="FunFam" id="3.40.50.300:FF:000640">
    <property type="entry name" value="MoxR family ATPase"/>
    <property type="match status" value="1"/>
</dbReference>
<dbReference type="EMBL" id="CASHTH010003070">
    <property type="protein sequence ID" value="CAI8039901.1"/>
    <property type="molecule type" value="Genomic_DNA"/>
</dbReference>
<keyword evidence="3" id="KW-0067">ATP-binding</keyword>
<evidence type="ECO:0000256" key="1">
    <source>
        <dbReference type="ARBA" id="ARBA00012825"/>
    </source>
</evidence>
<dbReference type="Gene3D" id="1.10.8.80">
    <property type="entry name" value="Magnesium chelatase subunit I, C-Terminal domain"/>
    <property type="match status" value="1"/>
</dbReference>
<dbReference type="CDD" id="cd00009">
    <property type="entry name" value="AAA"/>
    <property type="match status" value="1"/>
</dbReference>
<evidence type="ECO:0000313" key="7">
    <source>
        <dbReference type="EMBL" id="CAI8039901.1"/>
    </source>
</evidence>
<evidence type="ECO:0000259" key="6">
    <source>
        <dbReference type="Pfam" id="PF17863"/>
    </source>
</evidence>
<evidence type="ECO:0000259" key="5">
    <source>
        <dbReference type="Pfam" id="PF07726"/>
    </source>
</evidence>
<feature type="domain" description="ATPase AAA-3" evidence="5">
    <location>
        <begin position="37"/>
        <end position="167"/>
    </location>
</feature>
<dbReference type="Pfam" id="PF07726">
    <property type="entry name" value="AAA_3"/>
    <property type="match status" value="1"/>
</dbReference>
<reference evidence="7" key="1">
    <citation type="submission" date="2023-03" db="EMBL/GenBank/DDBJ databases">
        <authorList>
            <person name="Steffen K."/>
            <person name="Cardenas P."/>
        </authorList>
    </citation>
    <scope>NUCLEOTIDE SEQUENCE</scope>
</reference>
<dbReference type="InterPro" id="IPR011703">
    <property type="entry name" value="ATPase_AAA-3"/>
</dbReference>
<dbReference type="GO" id="GO:0005524">
    <property type="term" value="F:ATP binding"/>
    <property type="evidence" value="ECO:0007669"/>
    <property type="project" value="UniProtKB-KW"/>
</dbReference>
<dbReference type="PANTHER" id="PTHR42759">
    <property type="entry name" value="MOXR FAMILY PROTEIN"/>
    <property type="match status" value="1"/>
</dbReference>
<dbReference type="EC" id="6.6.1.1" evidence="1"/>
<dbReference type="Pfam" id="PF17863">
    <property type="entry name" value="AAA_lid_2"/>
    <property type="match status" value="1"/>
</dbReference>
<evidence type="ECO:0000256" key="3">
    <source>
        <dbReference type="ARBA" id="ARBA00022840"/>
    </source>
</evidence>
<evidence type="ECO:0000256" key="2">
    <source>
        <dbReference type="ARBA" id="ARBA00022741"/>
    </source>
</evidence>
<dbReference type="Gene3D" id="3.40.50.300">
    <property type="entry name" value="P-loop containing nucleotide triphosphate hydrolases"/>
    <property type="match status" value="1"/>
</dbReference>
<dbReference type="InterPro" id="IPR027417">
    <property type="entry name" value="P-loop_NTPase"/>
</dbReference>
<comment type="caution">
    <text evidence="7">The sequence shown here is derived from an EMBL/GenBank/DDBJ whole genome shotgun (WGS) entry which is preliminary data.</text>
</comment>
<comment type="pathway">
    <text evidence="4">Porphyrin-containing compound metabolism.</text>
</comment>
<protein>
    <recommendedName>
        <fullName evidence="1">magnesium chelatase</fullName>
        <ecNumber evidence="1">6.6.1.1</ecNumber>
    </recommendedName>
</protein>
<evidence type="ECO:0000313" key="8">
    <source>
        <dbReference type="Proteomes" id="UP001174909"/>
    </source>
</evidence>
<dbReference type="InterPro" id="IPR041628">
    <property type="entry name" value="ChlI/MoxR_AAA_lid"/>
</dbReference>
<proteinExistence type="predicted"/>
<dbReference type="PIRSF" id="PIRSF002849">
    <property type="entry name" value="AAA_ATPase_chaperone_MoxR_prd"/>
    <property type="match status" value="1"/>
</dbReference>
<feature type="domain" description="ChlI/MoxR AAA lid" evidence="6">
    <location>
        <begin position="230"/>
        <end position="301"/>
    </location>
</feature>
<evidence type="ECO:0000256" key="4">
    <source>
        <dbReference type="ARBA" id="ARBA00023444"/>
    </source>
</evidence>
<organism evidence="7 8">
    <name type="scientific">Geodia barretti</name>
    <name type="common">Barrett's horny sponge</name>
    <dbReference type="NCBI Taxonomy" id="519541"/>
    <lineage>
        <taxon>Eukaryota</taxon>
        <taxon>Metazoa</taxon>
        <taxon>Porifera</taxon>
        <taxon>Demospongiae</taxon>
        <taxon>Heteroscleromorpha</taxon>
        <taxon>Tetractinellida</taxon>
        <taxon>Astrophorina</taxon>
        <taxon>Geodiidae</taxon>
        <taxon>Geodia</taxon>
    </lineage>
</organism>
<dbReference type="SUPFAM" id="SSF52540">
    <property type="entry name" value="P-loop containing nucleoside triphosphate hydrolases"/>
    <property type="match status" value="1"/>
</dbReference>
<dbReference type="GO" id="GO:0016851">
    <property type="term" value="F:magnesium chelatase activity"/>
    <property type="evidence" value="ECO:0007669"/>
    <property type="project" value="UniProtKB-EC"/>
</dbReference>
<keyword evidence="8" id="KW-1185">Reference proteome</keyword>